<feature type="compositionally biased region" description="Basic and acidic residues" evidence="1">
    <location>
        <begin position="17"/>
        <end position="27"/>
    </location>
</feature>
<dbReference type="OrthoDB" id="6244601at2759"/>
<feature type="region of interest" description="Disordered" evidence="1">
    <location>
        <begin position="110"/>
        <end position="190"/>
    </location>
</feature>
<feature type="region of interest" description="Disordered" evidence="1">
    <location>
        <begin position="76"/>
        <end position="95"/>
    </location>
</feature>
<sequence>MTSNKPTNLPNLKRPHRDTSDLHEHFPKITAGSSPYPKGHDISSCACCDQHAIERKRPHLAMGTGGLRNFRGPLAAYQSSAPPSPSPFAPICPVPKPRNISGIETMVDFSRPSLRSTDTQTSPQSPVKRSSRRRSRRSSGGQLLGSIKKKFEKIRRSLSSDRNTSRPKVNGVQELSTPNRPVSESRSKSPEIALLRRHRDGTCLIQLRRSSPSDPFGIFMNADSNGKTNSTFGT</sequence>
<dbReference type="STRING" id="53468.A0A3P6I3Q6"/>
<organism evidence="2 3">
    <name type="scientific">Mesocestoides corti</name>
    <name type="common">Flatworm</name>
    <dbReference type="NCBI Taxonomy" id="53468"/>
    <lineage>
        <taxon>Eukaryota</taxon>
        <taxon>Metazoa</taxon>
        <taxon>Spiralia</taxon>
        <taxon>Lophotrochozoa</taxon>
        <taxon>Platyhelminthes</taxon>
        <taxon>Cestoda</taxon>
        <taxon>Eucestoda</taxon>
        <taxon>Cyclophyllidea</taxon>
        <taxon>Mesocestoididae</taxon>
        <taxon>Mesocestoides</taxon>
    </lineage>
</organism>
<evidence type="ECO:0000256" key="1">
    <source>
        <dbReference type="SAM" id="MobiDB-lite"/>
    </source>
</evidence>
<proteinExistence type="predicted"/>
<accession>A0A3P6I3Q6</accession>
<dbReference type="Proteomes" id="UP000267029">
    <property type="component" value="Unassembled WGS sequence"/>
</dbReference>
<feature type="compositionally biased region" description="Polar residues" evidence="1">
    <location>
        <begin position="1"/>
        <end position="10"/>
    </location>
</feature>
<feature type="compositionally biased region" description="Polar residues" evidence="1">
    <location>
        <begin position="173"/>
        <end position="182"/>
    </location>
</feature>
<dbReference type="EMBL" id="UXSR01005444">
    <property type="protein sequence ID" value="VDD82046.1"/>
    <property type="molecule type" value="Genomic_DNA"/>
</dbReference>
<protein>
    <submittedName>
        <fullName evidence="2">Uncharacterized protein</fullName>
    </submittedName>
</protein>
<feature type="region of interest" description="Disordered" evidence="1">
    <location>
        <begin position="1"/>
        <end position="40"/>
    </location>
</feature>
<gene>
    <name evidence="2" type="ORF">MCOS_LOCUS8049</name>
</gene>
<name>A0A3P6I3Q6_MESCO</name>
<reference evidence="2 3" key="1">
    <citation type="submission" date="2018-10" db="EMBL/GenBank/DDBJ databases">
        <authorList>
            <consortium name="Pathogen Informatics"/>
        </authorList>
    </citation>
    <scope>NUCLEOTIDE SEQUENCE [LARGE SCALE GENOMIC DNA]</scope>
</reference>
<feature type="compositionally biased region" description="Polar residues" evidence="1">
    <location>
        <begin position="113"/>
        <end position="128"/>
    </location>
</feature>
<evidence type="ECO:0000313" key="3">
    <source>
        <dbReference type="Proteomes" id="UP000267029"/>
    </source>
</evidence>
<evidence type="ECO:0000313" key="2">
    <source>
        <dbReference type="EMBL" id="VDD82046.1"/>
    </source>
</evidence>
<dbReference type="AlphaFoldDB" id="A0A3P6I3Q6"/>
<keyword evidence="3" id="KW-1185">Reference proteome</keyword>
<feature type="compositionally biased region" description="Pro residues" evidence="1">
    <location>
        <begin position="82"/>
        <end position="95"/>
    </location>
</feature>